<dbReference type="PANTHER" id="PTHR19278">
    <property type="entry name" value="OROTATE PHOSPHORIBOSYLTRANSFERASE"/>
    <property type="match status" value="1"/>
</dbReference>
<keyword evidence="2" id="KW-0665">Pyrimidine biosynthesis</keyword>
<proteinExistence type="predicted"/>
<dbReference type="Proteomes" id="UP000177383">
    <property type="component" value="Unassembled WGS sequence"/>
</dbReference>
<gene>
    <name evidence="3" type="ORF">A2773_00260</name>
</gene>
<comment type="pathway">
    <text evidence="1">Pyrimidine metabolism; UMP biosynthesis via de novo pathway.</text>
</comment>
<dbReference type="GO" id="GO:0019856">
    <property type="term" value="P:pyrimidine nucleobase biosynthetic process"/>
    <property type="evidence" value="ECO:0007669"/>
    <property type="project" value="TreeGrafter"/>
</dbReference>
<evidence type="ECO:0000313" key="4">
    <source>
        <dbReference type="Proteomes" id="UP000177383"/>
    </source>
</evidence>
<organism evidence="3 4">
    <name type="scientific">Candidatus Gottesmanbacteria bacterium RIFCSPHIGHO2_01_FULL_39_10</name>
    <dbReference type="NCBI Taxonomy" id="1798375"/>
    <lineage>
        <taxon>Bacteria</taxon>
        <taxon>Candidatus Gottesmaniibacteriota</taxon>
    </lineage>
</organism>
<dbReference type="SUPFAM" id="SSF53271">
    <property type="entry name" value="PRTase-like"/>
    <property type="match status" value="1"/>
</dbReference>
<dbReference type="GO" id="GO:0006222">
    <property type="term" value="P:UMP biosynthetic process"/>
    <property type="evidence" value="ECO:0007669"/>
    <property type="project" value="TreeGrafter"/>
</dbReference>
<dbReference type="EMBL" id="MFJE01000063">
    <property type="protein sequence ID" value="OGG13028.1"/>
    <property type="molecule type" value="Genomic_DNA"/>
</dbReference>
<name>A0A1F5ZKM6_9BACT</name>
<dbReference type="STRING" id="1798375.A2773_00260"/>
<sequence>MKLGELKKKYIEALYKEKAFIIKKDYIKLHHGGESHLYMNHSIFLSSYKNFELLSQIYLQLLPKTLKNYKFGCVDSVMSPVICGFLASLLKKDIVIIKEKKMEHGTENKIYGNPTGEIVLIDDVTTTGTILINAARALKEKGADIHYAILAACRDLTAVDKLKTVGIKTYFIASYEEISQVLWDNLSTQEKEIIKSEIKEKKYNWKLSN</sequence>
<evidence type="ECO:0000256" key="2">
    <source>
        <dbReference type="ARBA" id="ARBA00022975"/>
    </source>
</evidence>
<evidence type="ECO:0008006" key="5">
    <source>
        <dbReference type="Google" id="ProtNLM"/>
    </source>
</evidence>
<dbReference type="InterPro" id="IPR029057">
    <property type="entry name" value="PRTase-like"/>
</dbReference>
<dbReference type="Gene3D" id="3.40.50.2020">
    <property type="match status" value="1"/>
</dbReference>
<dbReference type="PANTHER" id="PTHR19278:SF9">
    <property type="entry name" value="URIDINE 5'-MONOPHOSPHATE SYNTHASE"/>
    <property type="match status" value="1"/>
</dbReference>
<dbReference type="CDD" id="cd06223">
    <property type="entry name" value="PRTases_typeI"/>
    <property type="match status" value="1"/>
</dbReference>
<evidence type="ECO:0000313" key="3">
    <source>
        <dbReference type="EMBL" id="OGG13028.1"/>
    </source>
</evidence>
<evidence type="ECO:0000256" key="1">
    <source>
        <dbReference type="ARBA" id="ARBA00004725"/>
    </source>
</evidence>
<dbReference type="AlphaFoldDB" id="A0A1F5ZKM6"/>
<dbReference type="GO" id="GO:0004588">
    <property type="term" value="F:orotate phosphoribosyltransferase activity"/>
    <property type="evidence" value="ECO:0007669"/>
    <property type="project" value="TreeGrafter"/>
</dbReference>
<reference evidence="3 4" key="1">
    <citation type="journal article" date="2016" name="Nat. Commun.">
        <title>Thousands of microbial genomes shed light on interconnected biogeochemical processes in an aquifer system.</title>
        <authorList>
            <person name="Anantharaman K."/>
            <person name="Brown C.T."/>
            <person name="Hug L.A."/>
            <person name="Sharon I."/>
            <person name="Castelle C.J."/>
            <person name="Probst A.J."/>
            <person name="Thomas B.C."/>
            <person name="Singh A."/>
            <person name="Wilkins M.J."/>
            <person name="Karaoz U."/>
            <person name="Brodie E.L."/>
            <person name="Williams K.H."/>
            <person name="Hubbard S.S."/>
            <person name="Banfield J.F."/>
        </authorList>
    </citation>
    <scope>NUCLEOTIDE SEQUENCE [LARGE SCALE GENOMIC DNA]</scope>
</reference>
<dbReference type="InterPro" id="IPR000836">
    <property type="entry name" value="PRTase_dom"/>
</dbReference>
<protein>
    <recommendedName>
        <fullName evidence="5">Orotate phosphoribosyltransferase</fullName>
    </recommendedName>
</protein>
<accession>A0A1F5ZKM6</accession>
<comment type="caution">
    <text evidence="3">The sequence shown here is derived from an EMBL/GenBank/DDBJ whole genome shotgun (WGS) entry which is preliminary data.</text>
</comment>